<dbReference type="PANTHER" id="PTHR24300:SF424">
    <property type="entry name" value="CYTOCHROME P450"/>
    <property type="match status" value="1"/>
</dbReference>
<dbReference type="PRINTS" id="PR00463">
    <property type="entry name" value="EP450I"/>
</dbReference>
<dbReference type="InterPro" id="IPR002401">
    <property type="entry name" value="Cyt_P450_E_grp-I"/>
</dbReference>
<keyword evidence="6" id="KW-1133">Transmembrane helix</keyword>
<dbReference type="Pfam" id="PF00067">
    <property type="entry name" value="p450"/>
    <property type="match status" value="1"/>
</dbReference>
<dbReference type="InterPro" id="IPR050182">
    <property type="entry name" value="Cytochrome_P450_fam2"/>
</dbReference>
<gene>
    <name evidence="8" type="primary">LOC107523438</name>
</gene>
<dbReference type="Proteomes" id="UP001652624">
    <property type="component" value="Chromosome 2"/>
</dbReference>
<protein>
    <submittedName>
        <fullName evidence="8">Cytochrome P450 2G1-like</fullName>
    </submittedName>
</protein>
<dbReference type="SUPFAM" id="SSF48264">
    <property type="entry name" value="Cytochrome P450"/>
    <property type="match status" value="1"/>
</dbReference>
<dbReference type="InterPro" id="IPR036396">
    <property type="entry name" value="Cyt_P450_sf"/>
</dbReference>
<evidence type="ECO:0000313" key="7">
    <source>
        <dbReference type="Proteomes" id="UP001652624"/>
    </source>
</evidence>
<reference evidence="8" key="2">
    <citation type="submission" date="2025-08" db="UniProtKB">
        <authorList>
            <consortium name="RefSeq"/>
        </authorList>
    </citation>
    <scope>IDENTIFICATION</scope>
</reference>
<sequence length="231" mass="25878">MALSWAATTILALTLSCLLILTTWKWRSKGAKLPPGPLPLPFLGNLLQLRITTMLDSCLQLRETYGPVFTVYFGSLPVVVLCGHDAVKEALVGQADDFSGRGRMGSVPKNREEALSFANGERWKIVRRFTLTALWDSGMGKWRIEERILEEDGFLLKEFHKTKGVPIDPTFFLSCAVCNVICSLVFGSRFDYEDGQFQKLLQMIHRTMDSQNSPLAQVSIHLLCAHPPPTH</sequence>
<accession>A0ABM3VVE0</accession>
<evidence type="ECO:0000256" key="4">
    <source>
        <dbReference type="ARBA" id="ARBA00022723"/>
    </source>
</evidence>
<feature type="transmembrane region" description="Helical" evidence="6">
    <location>
        <begin position="6"/>
        <end position="24"/>
    </location>
</feature>
<dbReference type="InterPro" id="IPR001128">
    <property type="entry name" value="Cyt_P450"/>
</dbReference>
<keyword evidence="3" id="KW-0349">Heme</keyword>
<proteinExistence type="inferred from homology"/>
<comment type="cofactor">
    <cofactor evidence="1">
        <name>heme</name>
        <dbReference type="ChEBI" id="CHEBI:30413"/>
    </cofactor>
</comment>
<keyword evidence="7" id="KW-1185">Reference proteome</keyword>
<organism evidence="7 8">
    <name type="scientific">Erinaceus europaeus</name>
    <name type="common">Western European hedgehog</name>
    <dbReference type="NCBI Taxonomy" id="9365"/>
    <lineage>
        <taxon>Eukaryota</taxon>
        <taxon>Metazoa</taxon>
        <taxon>Chordata</taxon>
        <taxon>Craniata</taxon>
        <taxon>Vertebrata</taxon>
        <taxon>Euteleostomi</taxon>
        <taxon>Mammalia</taxon>
        <taxon>Eutheria</taxon>
        <taxon>Laurasiatheria</taxon>
        <taxon>Eulipotyphla</taxon>
        <taxon>Erinaceidae</taxon>
        <taxon>Erinaceinae</taxon>
        <taxon>Erinaceus</taxon>
    </lineage>
</organism>
<dbReference type="GeneID" id="107523438"/>
<keyword evidence="6" id="KW-0812">Transmembrane</keyword>
<evidence type="ECO:0000256" key="3">
    <source>
        <dbReference type="ARBA" id="ARBA00022617"/>
    </source>
</evidence>
<keyword evidence="4" id="KW-0479">Metal-binding</keyword>
<evidence type="ECO:0000313" key="8">
    <source>
        <dbReference type="RefSeq" id="XP_060028297.1"/>
    </source>
</evidence>
<keyword evidence="6" id="KW-0472">Membrane</keyword>
<keyword evidence="5" id="KW-0408">Iron</keyword>
<evidence type="ECO:0000256" key="5">
    <source>
        <dbReference type="ARBA" id="ARBA00023004"/>
    </source>
</evidence>
<dbReference type="PANTHER" id="PTHR24300">
    <property type="entry name" value="CYTOCHROME P450 508A4-RELATED"/>
    <property type="match status" value="1"/>
</dbReference>
<evidence type="ECO:0000256" key="2">
    <source>
        <dbReference type="ARBA" id="ARBA00010617"/>
    </source>
</evidence>
<evidence type="ECO:0000256" key="1">
    <source>
        <dbReference type="ARBA" id="ARBA00001971"/>
    </source>
</evidence>
<comment type="similarity">
    <text evidence="2">Belongs to the cytochrome P450 family.</text>
</comment>
<evidence type="ECO:0000256" key="6">
    <source>
        <dbReference type="SAM" id="Phobius"/>
    </source>
</evidence>
<dbReference type="RefSeq" id="XP_060028297.1">
    <property type="nucleotide sequence ID" value="XM_060172314.1"/>
</dbReference>
<name>A0ABM3VVE0_ERIEU</name>
<reference evidence="7" key="1">
    <citation type="submission" date="2025-05" db="UniProtKB">
        <authorList>
            <consortium name="RefSeq"/>
        </authorList>
    </citation>
    <scope>NUCLEOTIDE SEQUENCE [LARGE SCALE GENOMIC DNA]</scope>
</reference>
<dbReference type="Gene3D" id="1.10.630.10">
    <property type="entry name" value="Cytochrome P450"/>
    <property type="match status" value="1"/>
</dbReference>